<dbReference type="SUPFAM" id="SSF52317">
    <property type="entry name" value="Class I glutamine amidotransferase-like"/>
    <property type="match status" value="1"/>
</dbReference>
<gene>
    <name evidence="3" type="ORF">FD47_GL000697</name>
</gene>
<comment type="caution">
    <text evidence="3">The sequence shown here is derived from an EMBL/GenBank/DDBJ whole genome shotgun (WGS) entry which is preliminary data.</text>
</comment>
<dbReference type="EMBL" id="AZFZ01000165">
    <property type="protein sequence ID" value="KRM36885.1"/>
    <property type="molecule type" value="Genomic_DNA"/>
</dbReference>
<comment type="similarity">
    <text evidence="1">Belongs to the peptidase C56 family.</text>
</comment>
<dbReference type="PANTHER" id="PTHR42733:SF2">
    <property type="entry name" value="DJ-1_THIJ_PFPI FAMILY PROTEIN"/>
    <property type="match status" value="1"/>
</dbReference>
<proteinExistence type="inferred from homology"/>
<name>A0A0R1Y596_9LACO</name>
<dbReference type="Proteomes" id="UP000051010">
    <property type="component" value="Unassembled WGS sequence"/>
</dbReference>
<dbReference type="Pfam" id="PF01965">
    <property type="entry name" value="DJ-1_PfpI"/>
    <property type="match status" value="1"/>
</dbReference>
<dbReference type="NCBIfam" id="TIGR01382">
    <property type="entry name" value="PfpI"/>
    <property type="match status" value="1"/>
</dbReference>
<reference evidence="3 4" key="1">
    <citation type="journal article" date="2015" name="Genome Announc.">
        <title>Expanding the biotechnology potential of lactobacilli through comparative genomics of 213 strains and associated genera.</title>
        <authorList>
            <person name="Sun Z."/>
            <person name="Harris H.M."/>
            <person name="McCann A."/>
            <person name="Guo C."/>
            <person name="Argimon S."/>
            <person name="Zhang W."/>
            <person name="Yang X."/>
            <person name="Jeffery I.B."/>
            <person name="Cooney J.C."/>
            <person name="Kagawa T.F."/>
            <person name="Liu W."/>
            <person name="Song Y."/>
            <person name="Salvetti E."/>
            <person name="Wrobel A."/>
            <person name="Rasinkangas P."/>
            <person name="Parkhill J."/>
            <person name="Rea M.C."/>
            <person name="O'Sullivan O."/>
            <person name="Ritari J."/>
            <person name="Douillard F.P."/>
            <person name="Paul Ross R."/>
            <person name="Yang R."/>
            <person name="Briner A.E."/>
            <person name="Felis G.E."/>
            <person name="de Vos W.M."/>
            <person name="Barrangou R."/>
            <person name="Klaenhammer T.R."/>
            <person name="Caufield P.W."/>
            <person name="Cui Y."/>
            <person name="Zhang H."/>
            <person name="O'Toole P.W."/>
        </authorList>
    </citation>
    <scope>NUCLEOTIDE SEQUENCE [LARGE SCALE GENOMIC DNA]</scope>
    <source>
        <strain evidence="3 4">DSM 18390</strain>
    </source>
</reference>
<sequence>MVGYFEAMNNSGYIIYYKSRRNFIMAKSVAVLVTNLVEDVEYTEPVEALKSAGHKVTTISFEKGTVEGKHGTQINIDKSIDEVSPQDFDALFIPGGFSPDQLRADQRFVEFTKFFLATNKLTASICHGPQLMIQTGLVQGRTMTAYLTVQPDLYYAGARIEDKAVVIDGNLITSREPKDIPAFNDAFLSAL</sequence>
<evidence type="ECO:0000313" key="3">
    <source>
        <dbReference type="EMBL" id="KRM36885.1"/>
    </source>
</evidence>
<dbReference type="InterPro" id="IPR029062">
    <property type="entry name" value="Class_I_gatase-like"/>
</dbReference>
<feature type="domain" description="DJ-1/PfpI" evidence="2">
    <location>
        <begin position="27"/>
        <end position="189"/>
    </location>
</feature>
<dbReference type="AlphaFoldDB" id="A0A0R1Y596"/>
<dbReference type="Gene3D" id="3.40.50.880">
    <property type="match status" value="1"/>
</dbReference>
<evidence type="ECO:0000259" key="2">
    <source>
        <dbReference type="Pfam" id="PF01965"/>
    </source>
</evidence>
<dbReference type="PROSITE" id="PS51276">
    <property type="entry name" value="PEPTIDASE_C56_PFPI"/>
    <property type="match status" value="1"/>
</dbReference>
<organism evidence="3 4">
    <name type="scientific">Lentilactobacillus parafarraginis DSM 18390 = JCM 14109</name>
    <dbReference type="NCBI Taxonomy" id="1423786"/>
    <lineage>
        <taxon>Bacteria</taxon>
        <taxon>Bacillati</taxon>
        <taxon>Bacillota</taxon>
        <taxon>Bacilli</taxon>
        <taxon>Lactobacillales</taxon>
        <taxon>Lactobacillaceae</taxon>
        <taxon>Lentilactobacillus</taxon>
    </lineage>
</organism>
<dbReference type="InterPro" id="IPR002818">
    <property type="entry name" value="DJ-1/PfpI"/>
</dbReference>
<protein>
    <submittedName>
        <fullName evidence="3">Orf22</fullName>
    </submittedName>
</protein>
<evidence type="ECO:0000313" key="4">
    <source>
        <dbReference type="Proteomes" id="UP000051010"/>
    </source>
</evidence>
<dbReference type="PATRIC" id="fig|1423786.4.peg.732"/>
<evidence type="ECO:0000256" key="1">
    <source>
        <dbReference type="ARBA" id="ARBA00008542"/>
    </source>
</evidence>
<accession>A0A0R1Y596</accession>
<dbReference type="PANTHER" id="PTHR42733">
    <property type="entry name" value="DJ-1 PROTEIN"/>
    <property type="match status" value="1"/>
</dbReference>
<dbReference type="CDD" id="cd03134">
    <property type="entry name" value="GATase1_PfpI_like"/>
    <property type="match status" value="1"/>
</dbReference>
<dbReference type="InterPro" id="IPR006286">
    <property type="entry name" value="C56_PfpI-like"/>
</dbReference>